<reference evidence="2 3" key="1">
    <citation type="submission" date="2023-07" db="EMBL/GenBank/DDBJ databases">
        <title>Genomic Encyclopedia of Type Strains, Phase IV (KMG-IV): sequencing the most valuable type-strain genomes for metagenomic binning, comparative biology and taxonomic classification.</title>
        <authorList>
            <person name="Goeker M."/>
        </authorList>
    </citation>
    <scope>NUCLEOTIDE SEQUENCE [LARGE SCALE GENOMIC DNA]</scope>
    <source>
        <strain evidence="2 3">DSM 1277</strain>
    </source>
</reference>
<name>A0ABU0DLM4_9HYPH</name>
<gene>
    <name evidence="2" type="ORF">J2S76_003782</name>
</gene>
<evidence type="ECO:0000313" key="2">
    <source>
        <dbReference type="EMBL" id="MDQ0349337.1"/>
    </source>
</evidence>
<evidence type="ECO:0000313" key="3">
    <source>
        <dbReference type="Proteomes" id="UP001238467"/>
    </source>
</evidence>
<keyword evidence="3" id="KW-1185">Reference proteome</keyword>
<organism evidence="2 3">
    <name type="scientific">Ancylobacter vacuolatus</name>
    <dbReference type="NCBI Taxonomy" id="223389"/>
    <lineage>
        <taxon>Bacteria</taxon>
        <taxon>Pseudomonadati</taxon>
        <taxon>Pseudomonadota</taxon>
        <taxon>Alphaproteobacteria</taxon>
        <taxon>Hyphomicrobiales</taxon>
        <taxon>Xanthobacteraceae</taxon>
        <taxon>Ancylobacter</taxon>
    </lineage>
</organism>
<protein>
    <submittedName>
        <fullName evidence="2">Uncharacterized protein</fullName>
    </submittedName>
</protein>
<evidence type="ECO:0000256" key="1">
    <source>
        <dbReference type="SAM" id="MobiDB-lite"/>
    </source>
</evidence>
<dbReference type="EMBL" id="JAUSUH010000010">
    <property type="protein sequence ID" value="MDQ0349337.1"/>
    <property type="molecule type" value="Genomic_DNA"/>
</dbReference>
<sequence>MKLEPVAHQNKASEAQEKSEGLKRPWNAPVLRAVIVADLTEQDTVNADDGNSIGSFS</sequence>
<feature type="compositionally biased region" description="Basic and acidic residues" evidence="1">
    <location>
        <begin position="14"/>
        <end position="23"/>
    </location>
</feature>
<dbReference type="Proteomes" id="UP001238467">
    <property type="component" value="Unassembled WGS sequence"/>
</dbReference>
<feature type="region of interest" description="Disordered" evidence="1">
    <location>
        <begin position="1"/>
        <end position="24"/>
    </location>
</feature>
<proteinExistence type="predicted"/>
<accession>A0ABU0DLM4</accession>
<comment type="caution">
    <text evidence="2">The sequence shown here is derived from an EMBL/GenBank/DDBJ whole genome shotgun (WGS) entry which is preliminary data.</text>
</comment>